<reference evidence="1 2" key="1">
    <citation type="submission" date="2020-03" db="EMBL/GenBank/DDBJ databases">
        <title>Genomic Encyclopedia of Type Strains, Phase IV (KMG-IV): sequencing the most valuable type-strain genomes for metagenomic binning, comparative biology and taxonomic classification.</title>
        <authorList>
            <person name="Goeker M."/>
        </authorList>
    </citation>
    <scope>NUCLEOTIDE SEQUENCE [LARGE SCALE GENOMIC DNA]</scope>
    <source>
        <strain evidence="1 2">DSM 5718</strain>
    </source>
</reference>
<sequence length="61" mass="7433">MKTILQKVSFDATLFERELRKALTLLHPSERSALRDWCYQHFLDVYKPLLDKYFQQPLYVK</sequence>
<evidence type="ECO:0000313" key="2">
    <source>
        <dbReference type="Proteomes" id="UP000537126"/>
    </source>
</evidence>
<comment type="caution">
    <text evidence="1">The sequence shown here is derived from an EMBL/GenBank/DDBJ whole genome shotgun (WGS) entry which is preliminary data.</text>
</comment>
<name>A0A846MT07_9BACT</name>
<protein>
    <submittedName>
        <fullName evidence="1">Uncharacterized protein</fullName>
    </submittedName>
</protein>
<dbReference type="AlphaFoldDB" id="A0A846MT07"/>
<accession>A0A846MT07</accession>
<proteinExistence type="predicted"/>
<gene>
    <name evidence="1" type="ORF">FHS56_001890</name>
</gene>
<dbReference type="EMBL" id="JAASRN010000002">
    <property type="protein sequence ID" value="NIK74377.1"/>
    <property type="molecule type" value="Genomic_DNA"/>
</dbReference>
<keyword evidence="2" id="KW-1185">Reference proteome</keyword>
<organism evidence="1 2">
    <name type="scientific">Thermonema lapsum</name>
    <dbReference type="NCBI Taxonomy" id="28195"/>
    <lineage>
        <taxon>Bacteria</taxon>
        <taxon>Pseudomonadati</taxon>
        <taxon>Bacteroidota</taxon>
        <taxon>Cytophagia</taxon>
        <taxon>Cytophagales</taxon>
        <taxon>Thermonemataceae</taxon>
        <taxon>Thermonema</taxon>
    </lineage>
</organism>
<dbReference type="Proteomes" id="UP000537126">
    <property type="component" value="Unassembled WGS sequence"/>
</dbReference>
<evidence type="ECO:0000313" key="1">
    <source>
        <dbReference type="EMBL" id="NIK74377.1"/>
    </source>
</evidence>